<keyword evidence="2" id="KW-1185">Reference proteome</keyword>
<gene>
    <name evidence="1" type="ORF">QJS04_geneDACA016488</name>
</gene>
<proteinExistence type="predicted"/>
<reference evidence="1" key="2">
    <citation type="submission" date="2023-06" db="EMBL/GenBank/DDBJ databases">
        <authorList>
            <person name="Ma L."/>
            <person name="Liu K.-W."/>
            <person name="Li Z."/>
            <person name="Hsiao Y.-Y."/>
            <person name="Qi Y."/>
            <person name="Fu T."/>
            <person name="Tang G."/>
            <person name="Zhang D."/>
            <person name="Sun W.-H."/>
            <person name="Liu D.-K."/>
            <person name="Li Y."/>
            <person name="Chen G.-Z."/>
            <person name="Liu X.-D."/>
            <person name="Liao X.-Y."/>
            <person name="Jiang Y.-T."/>
            <person name="Yu X."/>
            <person name="Hao Y."/>
            <person name="Huang J."/>
            <person name="Zhao X.-W."/>
            <person name="Ke S."/>
            <person name="Chen Y.-Y."/>
            <person name="Wu W.-L."/>
            <person name="Hsu J.-L."/>
            <person name="Lin Y.-F."/>
            <person name="Huang M.-D."/>
            <person name="Li C.-Y."/>
            <person name="Huang L."/>
            <person name="Wang Z.-W."/>
            <person name="Zhao X."/>
            <person name="Zhong W.-Y."/>
            <person name="Peng D.-H."/>
            <person name="Ahmad S."/>
            <person name="Lan S."/>
            <person name="Zhang J.-S."/>
            <person name="Tsai W.-C."/>
            <person name="Van De Peer Y."/>
            <person name="Liu Z.-J."/>
        </authorList>
    </citation>
    <scope>NUCLEOTIDE SEQUENCE</scope>
    <source>
        <strain evidence="1">SCP</strain>
        <tissue evidence="1">Leaves</tissue>
    </source>
</reference>
<reference evidence="1" key="1">
    <citation type="journal article" date="2023" name="Nat. Commun.">
        <title>Diploid and tetraploid genomes of Acorus and the evolution of monocots.</title>
        <authorList>
            <person name="Ma L."/>
            <person name="Liu K.W."/>
            <person name="Li Z."/>
            <person name="Hsiao Y.Y."/>
            <person name="Qi Y."/>
            <person name="Fu T."/>
            <person name="Tang G.D."/>
            <person name="Zhang D."/>
            <person name="Sun W.H."/>
            <person name="Liu D.K."/>
            <person name="Li Y."/>
            <person name="Chen G.Z."/>
            <person name="Liu X.D."/>
            <person name="Liao X.Y."/>
            <person name="Jiang Y.T."/>
            <person name="Yu X."/>
            <person name="Hao Y."/>
            <person name="Huang J."/>
            <person name="Zhao X.W."/>
            <person name="Ke S."/>
            <person name="Chen Y.Y."/>
            <person name="Wu W.L."/>
            <person name="Hsu J.L."/>
            <person name="Lin Y.F."/>
            <person name="Huang M.D."/>
            <person name="Li C.Y."/>
            <person name="Huang L."/>
            <person name="Wang Z.W."/>
            <person name="Zhao X."/>
            <person name="Zhong W.Y."/>
            <person name="Peng D.H."/>
            <person name="Ahmad S."/>
            <person name="Lan S."/>
            <person name="Zhang J.S."/>
            <person name="Tsai W.C."/>
            <person name="Van de Peer Y."/>
            <person name="Liu Z.J."/>
        </authorList>
    </citation>
    <scope>NUCLEOTIDE SEQUENCE</scope>
    <source>
        <strain evidence="1">SCP</strain>
    </source>
</reference>
<dbReference type="AlphaFoldDB" id="A0AAV9BAX5"/>
<comment type="caution">
    <text evidence="1">The sequence shown here is derived from an EMBL/GenBank/DDBJ whole genome shotgun (WGS) entry which is preliminary data.</text>
</comment>
<evidence type="ECO:0000313" key="1">
    <source>
        <dbReference type="EMBL" id="KAK1273795.1"/>
    </source>
</evidence>
<protein>
    <submittedName>
        <fullName evidence="1">Uncharacterized protein</fullName>
    </submittedName>
</protein>
<name>A0AAV9BAX5_ACOGR</name>
<dbReference type="EMBL" id="JAUJYN010000004">
    <property type="protein sequence ID" value="KAK1273795.1"/>
    <property type="molecule type" value="Genomic_DNA"/>
</dbReference>
<sequence>MARKVWSKLGNMLGCEWNPNTLDHLWELGGRMSLREDRSMRSKILQTLVPAVIWAIWRGRNDKIFGGDAELCGGHLGRS</sequence>
<accession>A0AAV9BAX5</accession>
<evidence type="ECO:0000313" key="2">
    <source>
        <dbReference type="Proteomes" id="UP001179952"/>
    </source>
</evidence>
<organism evidence="1 2">
    <name type="scientific">Acorus gramineus</name>
    <name type="common">Dwarf sweet flag</name>
    <dbReference type="NCBI Taxonomy" id="55184"/>
    <lineage>
        <taxon>Eukaryota</taxon>
        <taxon>Viridiplantae</taxon>
        <taxon>Streptophyta</taxon>
        <taxon>Embryophyta</taxon>
        <taxon>Tracheophyta</taxon>
        <taxon>Spermatophyta</taxon>
        <taxon>Magnoliopsida</taxon>
        <taxon>Liliopsida</taxon>
        <taxon>Acoraceae</taxon>
        <taxon>Acorus</taxon>
    </lineage>
</organism>
<dbReference type="Proteomes" id="UP001179952">
    <property type="component" value="Unassembled WGS sequence"/>
</dbReference>